<feature type="domain" description="Nitroreductase" evidence="1">
    <location>
        <begin position="36"/>
        <end position="178"/>
    </location>
</feature>
<dbReference type="EMBL" id="CP038231">
    <property type="protein sequence ID" value="QDH13233.1"/>
    <property type="molecule type" value="Genomic_DNA"/>
</dbReference>
<organism evidence="2 3">
    <name type="scientific">Formicincola oecophyllae</name>
    <dbReference type="NCBI Taxonomy" id="2558361"/>
    <lineage>
        <taxon>Bacteria</taxon>
        <taxon>Pseudomonadati</taxon>
        <taxon>Pseudomonadota</taxon>
        <taxon>Alphaproteobacteria</taxon>
        <taxon>Acetobacterales</taxon>
        <taxon>Acetobacteraceae</taxon>
        <taxon>Formicincola</taxon>
    </lineage>
</organism>
<dbReference type="Proteomes" id="UP000318709">
    <property type="component" value="Chromosome"/>
</dbReference>
<gene>
    <name evidence="2" type="ORF">E3E12_02355</name>
</gene>
<dbReference type="GO" id="GO:0016491">
    <property type="term" value="F:oxidoreductase activity"/>
    <property type="evidence" value="ECO:0007669"/>
    <property type="project" value="InterPro"/>
</dbReference>
<dbReference type="AlphaFoldDB" id="A0A4Y6U772"/>
<protein>
    <submittedName>
        <fullName evidence="2">Nitroreductase</fullName>
    </submittedName>
</protein>
<dbReference type="Gene3D" id="3.40.109.10">
    <property type="entry name" value="NADH Oxidase"/>
    <property type="match status" value="1"/>
</dbReference>
<sequence length="221" mass="23471">MSEPRANPPSPPVTSLKGADHVLAPLLDRFSTAELTEPAPQGAVLEAVLTTALRAPDHGHLQPWRLVVVQGGERAELAAASDAAIARTMAGAPASKRQKWRERLLKAPMVLALGWAPQEGRIPEDEQLLSVGAGAMNLLNALFMTGYGGQWVSGPWCQDAGLCRALNVPALVGLMLVGTPTVEARQRGLRKLRTAPKDFIQYGLNPAIPNKTTQTSKGVPA</sequence>
<evidence type="ECO:0000259" key="1">
    <source>
        <dbReference type="Pfam" id="PF00881"/>
    </source>
</evidence>
<dbReference type="InterPro" id="IPR052530">
    <property type="entry name" value="NAD(P)H_nitroreductase"/>
</dbReference>
<evidence type="ECO:0000313" key="3">
    <source>
        <dbReference type="Proteomes" id="UP000318709"/>
    </source>
</evidence>
<dbReference type="RefSeq" id="WP_141442895.1">
    <property type="nucleotide sequence ID" value="NZ_CP038231.1"/>
</dbReference>
<dbReference type="SUPFAM" id="SSF55469">
    <property type="entry name" value="FMN-dependent nitroreductase-like"/>
    <property type="match status" value="1"/>
</dbReference>
<keyword evidence="3" id="KW-1185">Reference proteome</keyword>
<dbReference type="PANTHER" id="PTHR43821">
    <property type="entry name" value="NAD(P)H NITROREDUCTASE YDJA-RELATED"/>
    <property type="match status" value="1"/>
</dbReference>
<accession>A0A4Y6U772</accession>
<reference evidence="2 3" key="1">
    <citation type="submission" date="2019-03" db="EMBL/GenBank/DDBJ databases">
        <title>The complete genome sequence of Swingsia_sp. F3b2 LMG30590(T).</title>
        <authorList>
            <person name="Chua K.-O."/>
            <person name="Chan K.-G."/>
            <person name="See-Too W.-S."/>
        </authorList>
    </citation>
    <scope>NUCLEOTIDE SEQUENCE [LARGE SCALE GENOMIC DNA]</scope>
    <source>
        <strain evidence="2 3">F3b2</strain>
    </source>
</reference>
<proteinExistence type="predicted"/>
<dbReference type="KEGG" id="swf:E3E12_02355"/>
<dbReference type="OrthoDB" id="9804207at2"/>
<evidence type="ECO:0000313" key="2">
    <source>
        <dbReference type="EMBL" id="QDH13233.1"/>
    </source>
</evidence>
<dbReference type="InterPro" id="IPR029479">
    <property type="entry name" value="Nitroreductase"/>
</dbReference>
<name>A0A4Y6U772_9PROT</name>
<dbReference type="Pfam" id="PF00881">
    <property type="entry name" value="Nitroreductase"/>
    <property type="match status" value="1"/>
</dbReference>
<dbReference type="PANTHER" id="PTHR43821:SF1">
    <property type="entry name" value="NAD(P)H NITROREDUCTASE YDJA-RELATED"/>
    <property type="match status" value="1"/>
</dbReference>
<dbReference type="InterPro" id="IPR000415">
    <property type="entry name" value="Nitroreductase-like"/>
</dbReference>